<organism evidence="1 2">
    <name type="scientific">Hydrogenoanaerobacterium saccharovorans</name>
    <dbReference type="NCBI Taxonomy" id="474960"/>
    <lineage>
        <taxon>Bacteria</taxon>
        <taxon>Bacillati</taxon>
        <taxon>Bacillota</taxon>
        <taxon>Clostridia</taxon>
        <taxon>Eubacteriales</taxon>
        <taxon>Oscillospiraceae</taxon>
        <taxon>Hydrogenoanaerobacterium</taxon>
    </lineage>
</organism>
<keyword evidence="2" id="KW-1185">Reference proteome</keyword>
<evidence type="ECO:0008006" key="3">
    <source>
        <dbReference type="Google" id="ProtNLM"/>
    </source>
</evidence>
<dbReference type="Proteomes" id="UP000724149">
    <property type="component" value="Unassembled WGS sequence"/>
</dbReference>
<evidence type="ECO:0000313" key="2">
    <source>
        <dbReference type="Proteomes" id="UP000724149"/>
    </source>
</evidence>
<comment type="caution">
    <text evidence="1">The sequence shown here is derived from an EMBL/GenBank/DDBJ whole genome shotgun (WGS) entry which is preliminary data.</text>
</comment>
<sequence>MENRNRVIKDYIADILEQVSSLMEKWEPYEKTRESLWEMLEDSSRHSGTPEEKQTLLMDYEMSLILASYLMGMHESRVTDCYIKNPEKILEILDDFSPLAEQKQTR</sequence>
<accession>A0ABS2GII9</accession>
<gene>
    <name evidence="1" type="ORF">H9X81_01095</name>
</gene>
<name>A0ABS2GII9_9FIRM</name>
<protein>
    <recommendedName>
        <fullName evidence="3">MazG-like family protein</fullName>
    </recommendedName>
</protein>
<proteinExistence type="predicted"/>
<dbReference type="EMBL" id="JACSNR010000001">
    <property type="protein sequence ID" value="MBM6922290.1"/>
    <property type="molecule type" value="Genomic_DNA"/>
</dbReference>
<dbReference type="RefSeq" id="WP_204719277.1">
    <property type="nucleotide sequence ID" value="NZ_JACSNR010000001.1"/>
</dbReference>
<evidence type="ECO:0000313" key="1">
    <source>
        <dbReference type="EMBL" id="MBM6922290.1"/>
    </source>
</evidence>
<reference evidence="1 2" key="1">
    <citation type="journal article" date="2021" name="Sci. Rep.">
        <title>The distribution of antibiotic resistance genes in chicken gut microbiota commensals.</title>
        <authorList>
            <person name="Juricova H."/>
            <person name="Matiasovicova J."/>
            <person name="Kubasova T."/>
            <person name="Cejkova D."/>
            <person name="Rychlik I."/>
        </authorList>
    </citation>
    <scope>NUCLEOTIDE SEQUENCE [LARGE SCALE GENOMIC DNA]</scope>
    <source>
        <strain evidence="1 2">An564</strain>
    </source>
</reference>